<protein>
    <submittedName>
        <fullName evidence="2">Uncharacterized protein</fullName>
    </submittedName>
</protein>
<evidence type="ECO:0000313" key="3">
    <source>
        <dbReference type="Proteomes" id="UP000236333"/>
    </source>
</evidence>
<gene>
    <name evidence="2" type="ORF">TSOC_002650</name>
</gene>
<feature type="region of interest" description="Disordered" evidence="1">
    <location>
        <begin position="112"/>
        <end position="132"/>
    </location>
</feature>
<dbReference type="Proteomes" id="UP000236333">
    <property type="component" value="Unassembled WGS sequence"/>
</dbReference>
<sequence length="132" mass="14582">MPPSVRDYLSAAVQLKTALVRAKPGRQEWEEAPPFMRSTAAAVDSVQDVRQRDFGAQYDTALRLKEEGNELVARDPGAALERYAQALAVFLWFDRGPDRAAEDVPLVCSADRLQGAEREQPEPTALCRPASL</sequence>
<comment type="caution">
    <text evidence="2">The sequence shown here is derived from an EMBL/GenBank/DDBJ whole genome shotgun (WGS) entry which is preliminary data.</text>
</comment>
<dbReference type="EMBL" id="PGGS01000051">
    <property type="protein sequence ID" value="PNH10606.1"/>
    <property type="molecule type" value="Genomic_DNA"/>
</dbReference>
<keyword evidence="3" id="KW-1185">Reference proteome</keyword>
<dbReference type="AlphaFoldDB" id="A0A2J8ADM4"/>
<proteinExistence type="predicted"/>
<accession>A0A2J8ADM4</accession>
<dbReference type="OrthoDB" id="72596at2759"/>
<reference evidence="2 3" key="1">
    <citation type="journal article" date="2017" name="Mol. Biol. Evol.">
        <title>The 4-celled Tetrabaena socialis nuclear genome reveals the essential components for genetic control of cell number at the origin of multicellularity in the volvocine lineage.</title>
        <authorList>
            <person name="Featherston J."/>
            <person name="Arakaki Y."/>
            <person name="Hanschen E.R."/>
            <person name="Ferris P.J."/>
            <person name="Michod R.E."/>
            <person name="Olson B.J.S.C."/>
            <person name="Nozaki H."/>
            <person name="Durand P.M."/>
        </authorList>
    </citation>
    <scope>NUCLEOTIDE SEQUENCE [LARGE SCALE GENOMIC DNA]</scope>
    <source>
        <strain evidence="2 3">NIES-571</strain>
    </source>
</reference>
<name>A0A2J8ADM4_9CHLO</name>
<evidence type="ECO:0000256" key="1">
    <source>
        <dbReference type="SAM" id="MobiDB-lite"/>
    </source>
</evidence>
<evidence type="ECO:0000313" key="2">
    <source>
        <dbReference type="EMBL" id="PNH10606.1"/>
    </source>
</evidence>
<organism evidence="2 3">
    <name type="scientific">Tetrabaena socialis</name>
    <dbReference type="NCBI Taxonomy" id="47790"/>
    <lineage>
        <taxon>Eukaryota</taxon>
        <taxon>Viridiplantae</taxon>
        <taxon>Chlorophyta</taxon>
        <taxon>core chlorophytes</taxon>
        <taxon>Chlorophyceae</taxon>
        <taxon>CS clade</taxon>
        <taxon>Chlamydomonadales</taxon>
        <taxon>Tetrabaenaceae</taxon>
        <taxon>Tetrabaena</taxon>
    </lineage>
</organism>